<dbReference type="InterPro" id="IPR017853">
    <property type="entry name" value="GH"/>
</dbReference>
<evidence type="ECO:0000256" key="3">
    <source>
        <dbReference type="ARBA" id="ARBA00005641"/>
    </source>
</evidence>
<evidence type="ECO:0000256" key="5">
    <source>
        <dbReference type="ARBA" id="ARBA00022525"/>
    </source>
</evidence>
<evidence type="ECO:0000256" key="4">
    <source>
        <dbReference type="ARBA" id="ARBA00012706"/>
    </source>
</evidence>
<evidence type="ECO:0000256" key="8">
    <source>
        <dbReference type="ARBA" id="ARBA00023295"/>
    </source>
</evidence>
<dbReference type="EC" id="3.2.1.78" evidence="4"/>
<dbReference type="SUPFAM" id="SSF51445">
    <property type="entry name" value="(Trans)glycosidases"/>
    <property type="match status" value="1"/>
</dbReference>
<dbReference type="GO" id="GO:0046355">
    <property type="term" value="P:mannan catabolic process"/>
    <property type="evidence" value="ECO:0007669"/>
    <property type="project" value="UniProtKB-ARBA"/>
</dbReference>
<sequence length="394" mass="43151">MITIMIYILVGWFLLGAFAKPTPALYLPALNSSRSNSFAGSNNYYLHGLSLEDQTTYIKGLQNDGAKLVRLWITGIKSNCTKSSSTTELPNYETTIGEYNTELLNAIDDVLVQLHAAGIKVIISPHDANLLPPNGTSTGYNGIDIYGTTYQSSFNFYTDAVSKANYDARLASILNYVSPNFNKKWADLSEVIMAFDIQNEPMIASPDLLTGNDPSDWLCNRATMMKSIIQNSGVGIATGGIGGSQYAGHEYNLLQKALDCPAIDIMSVHGYMSTQLQWTPYIPELSDQAAAAGKLCMLEEWGVTTGSGVDPVEKQAALFNQYGIPWLYWMVILGKSVDQSCEASDSACCHSGLSTDPLYDFEISLTSSRADFDMLFHNSSSVAAYQDWSKYIVF</sequence>
<dbReference type="InterPro" id="IPR045053">
    <property type="entry name" value="MAN-like"/>
</dbReference>
<evidence type="ECO:0000256" key="1">
    <source>
        <dbReference type="ARBA" id="ARBA00001678"/>
    </source>
</evidence>
<protein>
    <recommendedName>
        <fullName evidence="4">mannan endo-1,4-beta-mannosidase</fullName>
        <ecNumber evidence="4">3.2.1.78</ecNumber>
    </recommendedName>
</protein>
<feature type="chain" id="PRO_5017606544" description="mannan endo-1,4-beta-mannosidase" evidence="10">
    <location>
        <begin position="20"/>
        <end position="394"/>
    </location>
</feature>
<dbReference type="Proteomes" id="UP000256328">
    <property type="component" value="Unassembled WGS sequence"/>
</dbReference>
<dbReference type="OrthoDB" id="428177at2759"/>
<dbReference type="PANTHER" id="PTHR31451:SF39">
    <property type="entry name" value="MANNAN ENDO-1,4-BETA-MANNOSIDASE 1"/>
    <property type="match status" value="1"/>
</dbReference>
<dbReference type="AlphaFoldDB" id="A0A3D8Q7K4"/>
<dbReference type="Pfam" id="PF00150">
    <property type="entry name" value="Cellulase"/>
    <property type="match status" value="1"/>
</dbReference>
<accession>A0A3D8Q7K4</accession>
<organism evidence="12 13">
    <name type="scientific">Coleophoma crateriformis</name>
    <dbReference type="NCBI Taxonomy" id="565419"/>
    <lineage>
        <taxon>Eukaryota</taxon>
        <taxon>Fungi</taxon>
        <taxon>Dikarya</taxon>
        <taxon>Ascomycota</taxon>
        <taxon>Pezizomycotina</taxon>
        <taxon>Leotiomycetes</taxon>
        <taxon>Helotiales</taxon>
        <taxon>Dermateaceae</taxon>
        <taxon>Coleophoma</taxon>
    </lineage>
</organism>
<keyword evidence="13" id="KW-1185">Reference proteome</keyword>
<gene>
    <name evidence="12" type="ORF">BP5796_12617</name>
</gene>
<evidence type="ECO:0000256" key="10">
    <source>
        <dbReference type="SAM" id="SignalP"/>
    </source>
</evidence>
<comment type="catalytic activity">
    <reaction evidence="1">
        <text>Random hydrolysis of (1-&gt;4)-beta-D-mannosidic linkages in mannans, galactomannans and glucomannans.</text>
        <dbReference type="EC" id="3.2.1.78"/>
    </reaction>
</comment>
<dbReference type="GO" id="GO:0005576">
    <property type="term" value="C:extracellular region"/>
    <property type="evidence" value="ECO:0007669"/>
    <property type="project" value="UniProtKB-SubCell"/>
</dbReference>
<evidence type="ECO:0000256" key="7">
    <source>
        <dbReference type="ARBA" id="ARBA00022801"/>
    </source>
</evidence>
<feature type="signal peptide" evidence="10">
    <location>
        <begin position="1"/>
        <end position="19"/>
    </location>
</feature>
<comment type="similarity">
    <text evidence="3 9">Belongs to the glycosyl hydrolase 5 (cellulase A) family.</text>
</comment>
<dbReference type="GO" id="GO:0016985">
    <property type="term" value="F:mannan endo-1,4-beta-mannosidase activity"/>
    <property type="evidence" value="ECO:0007669"/>
    <property type="project" value="UniProtKB-EC"/>
</dbReference>
<evidence type="ECO:0000256" key="2">
    <source>
        <dbReference type="ARBA" id="ARBA00004613"/>
    </source>
</evidence>
<dbReference type="PANTHER" id="PTHR31451">
    <property type="match status" value="1"/>
</dbReference>
<evidence type="ECO:0000256" key="6">
    <source>
        <dbReference type="ARBA" id="ARBA00022729"/>
    </source>
</evidence>
<evidence type="ECO:0000313" key="12">
    <source>
        <dbReference type="EMBL" id="RDW57816.1"/>
    </source>
</evidence>
<comment type="subcellular location">
    <subcellularLocation>
        <location evidence="2">Secreted</location>
    </subcellularLocation>
</comment>
<keyword evidence="8 9" id="KW-0326">Glycosidase</keyword>
<dbReference type="InterPro" id="IPR001547">
    <property type="entry name" value="Glyco_hydro_5"/>
</dbReference>
<reference evidence="12 13" key="1">
    <citation type="journal article" date="2018" name="IMA Fungus">
        <title>IMA Genome-F 9: Draft genome sequence of Annulohypoxylon stygium, Aspergillus mulundensis, Berkeleyomyces basicola (syn. Thielaviopsis basicola), Ceratocystis smalleyi, two Cercospora beticola strains, Coleophoma cylindrospora, Fusarium fracticaudum, Phialophora cf. hyalina, and Morchella septimelata.</title>
        <authorList>
            <person name="Wingfield B.D."/>
            <person name="Bills G.F."/>
            <person name="Dong Y."/>
            <person name="Huang W."/>
            <person name="Nel W.J."/>
            <person name="Swalarsk-Parry B.S."/>
            <person name="Vaghefi N."/>
            <person name="Wilken P.M."/>
            <person name="An Z."/>
            <person name="de Beer Z.W."/>
            <person name="De Vos L."/>
            <person name="Chen L."/>
            <person name="Duong T.A."/>
            <person name="Gao Y."/>
            <person name="Hammerbacher A."/>
            <person name="Kikkert J.R."/>
            <person name="Li Y."/>
            <person name="Li H."/>
            <person name="Li K."/>
            <person name="Li Q."/>
            <person name="Liu X."/>
            <person name="Ma X."/>
            <person name="Naidoo K."/>
            <person name="Pethybridge S.J."/>
            <person name="Sun J."/>
            <person name="Steenkamp E.T."/>
            <person name="van der Nest M.A."/>
            <person name="van Wyk S."/>
            <person name="Wingfield M.J."/>
            <person name="Xiong C."/>
            <person name="Yue Q."/>
            <person name="Zhang X."/>
        </authorList>
    </citation>
    <scope>NUCLEOTIDE SEQUENCE [LARGE SCALE GENOMIC DNA]</scope>
    <source>
        <strain evidence="12 13">BP5796</strain>
    </source>
</reference>
<dbReference type="Gene3D" id="3.20.20.80">
    <property type="entry name" value="Glycosidases"/>
    <property type="match status" value="1"/>
</dbReference>
<name>A0A3D8Q7K4_9HELO</name>
<evidence type="ECO:0000313" key="13">
    <source>
        <dbReference type="Proteomes" id="UP000256328"/>
    </source>
</evidence>
<evidence type="ECO:0000256" key="9">
    <source>
        <dbReference type="RuleBase" id="RU361153"/>
    </source>
</evidence>
<proteinExistence type="inferred from homology"/>
<keyword evidence="5" id="KW-0964">Secreted</keyword>
<keyword evidence="6 10" id="KW-0732">Signal</keyword>
<dbReference type="EMBL" id="PDLN01000022">
    <property type="protein sequence ID" value="RDW57816.1"/>
    <property type="molecule type" value="Genomic_DNA"/>
</dbReference>
<evidence type="ECO:0000259" key="11">
    <source>
        <dbReference type="Pfam" id="PF00150"/>
    </source>
</evidence>
<keyword evidence="7 9" id="KW-0378">Hydrolase</keyword>
<comment type="caution">
    <text evidence="12">The sequence shown here is derived from an EMBL/GenBank/DDBJ whole genome shotgun (WGS) entry which is preliminary data.</text>
</comment>
<feature type="domain" description="Glycoside hydrolase family 5" evidence="11">
    <location>
        <begin position="53"/>
        <end position="330"/>
    </location>
</feature>